<evidence type="ECO:0000313" key="3">
    <source>
        <dbReference type="EMBL" id="ENH97404.1"/>
    </source>
</evidence>
<dbReference type="Gene3D" id="3.30.70.360">
    <property type="match status" value="1"/>
</dbReference>
<keyword evidence="4" id="KW-1185">Reference proteome</keyword>
<dbReference type="Proteomes" id="UP000012283">
    <property type="component" value="Unassembled WGS sequence"/>
</dbReference>
<dbReference type="InterPro" id="IPR036264">
    <property type="entry name" value="Bact_exopeptidase_dim_dom"/>
</dbReference>
<reference evidence="3 4" key="1">
    <citation type="submission" date="2013-03" db="EMBL/GenBank/DDBJ databases">
        <title>Draft genome sequence of Gracibacillus halophilus YIM-C55.5, a moderately halophilic and thermophilic organism from the Xiaochaidamu salt lake.</title>
        <authorList>
            <person name="Sugumar T."/>
            <person name="Polireddy D.R."/>
            <person name="Antony A."/>
            <person name="Madhava Y.R."/>
            <person name="Sivakumar N."/>
        </authorList>
    </citation>
    <scope>NUCLEOTIDE SEQUENCE [LARGE SCALE GENOMIC DNA]</scope>
    <source>
        <strain evidence="3 4">YIM-C55.5</strain>
    </source>
</reference>
<comment type="caution">
    <text evidence="3">The sequence shown here is derived from an EMBL/GenBank/DDBJ whole genome shotgun (WGS) entry which is preliminary data.</text>
</comment>
<gene>
    <name evidence="3" type="ORF">J416_05308</name>
</gene>
<sequence>MNLGRIDEETTANIGSFEGKGPTNIVCDQVMLSAEARSLSRDKLDRQVEHMTTVLDHVANQMGGETNIRTVSMYPSYRFDENDPVVHTAMKAVQQLGRSVHLVQSGGGSDANHFSNKGVPTVNLGIGYEHIHTTDERISLDELNKIPNLIVEIIKQANVS</sequence>
<evidence type="ECO:0000256" key="2">
    <source>
        <dbReference type="ARBA" id="ARBA00022833"/>
    </source>
</evidence>
<dbReference type="Pfam" id="PF01546">
    <property type="entry name" value="Peptidase_M20"/>
    <property type="match status" value="1"/>
</dbReference>
<dbReference type="SUPFAM" id="SSF53187">
    <property type="entry name" value="Zn-dependent exopeptidases"/>
    <property type="match status" value="1"/>
</dbReference>
<keyword evidence="2" id="KW-0862">Zinc</keyword>
<dbReference type="MEROPS" id="M20.018"/>
<name>N4WDS5_9BACI</name>
<dbReference type="SUPFAM" id="SSF55031">
    <property type="entry name" value="Bacterial exopeptidase dimerisation domain"/>
    <property type="match status" value="1"/>
</dbReference>
<dbReference type="Gene3D" id="3.40.630.10">
    <property type="entry name" value="Zn peptidases"/>
    <property type="match status" value="1"/>
</dbReference>
<evidence type="ECO:0000313" key="4">
    <source>
        <dbReference type="Proteomes" id="UP000012283"/>
    </source>
</evidence>
<protein>
    <submittedName>
        <fullName evidence="3">Peptidase T-like protein</fullName>
    </submittedName>
</protein>
<comment type="cofactor">
    <cofactor evidence="1">
        <name>Zn(2+)</name>
        <dbReference type="ChEBI" id="CHEBI:29105"/>
    </cofactor>
</comment>
<dbReference type="AlphaFoldDB" id="N4WDS5"/>
<dbReference type="PATRIC" id="fig|1308866.3.peg.1072"/>
<dbReference type="InterPro" id="IPR002933">
    <property type="entry name" value="Peptidase_M20"/>
</dbReference>
<dbReference type="PANTHER" id="PTHR42994:SF2">
    <property type="entry name" value="PEPTIDASE"/>
    <property type="match status" value="1"/>
</dbReference>
<proteinExistence type="predicted"/>
<evidence type="ECO:0000256" key="1">
    <source>
        <dbReference type="ARBA" id="ARBA00001947"/>
    </source>
</evidence>
<dbReference type="STRING" id="1308866.J416_05308"/>
<dbReference type="PANTHER" id="PTHR42994">
    <property type="entry name" value="PEPTIDASE T"/>
    <property type="match status" value="1"/>
</dbReference>
<accession>N4WDS5</accession>
<dbReference type="EMBL" id="APML01000019">
    <property type="protein sequence ID" value="ENH97404.1"/>
    <property type="molecule type" value="Genomic_DNA"/>
</dbReference>
<organism evidence="3 4">
    <name type="scientific">Gracilibacillus halophilus YIM-C55.5</name>
    <dbReference type="NCBI Taxonomy" id="1308866"/>
    <lineage>
        <taxon>Bacteria</taxon>
        <taxon>Bacillati</taxon>
        <taxon>Bacillota</taxon>
        <taxon>Bacilli</taxon>
        <taxon>Bacillales</taxon>
        <taxon>Bacillaceae</taxon>
        <taxon>Gracilibacillus</taxon>
    </lineage>
</organism>
<dbReference type="GO" id="GO:0016787">
    <property type="term" value="F:hydrolase activity"/>
    <property type="evidence" value="ECO:0007669"/>
    <property type="project" value="InterPro"/>
</dbReference>
<dbReference type="eggNOG" id="COG2195">
    <property type="taxonomic scope" value="Bacteria"/>
</dbReference>
<dbReference type="RefSeq" id="WP_003466302.1">
    <property type="nucleotide sequence ID" value="NZ_APML01000019.1"/>
</dbReference>